<protein>
    <submittedName>
        <fullName evidence="1">HAD-IIB family hydrolase</fullName>
    </submittedName>
    <submittedName>
        <fullName evidence="2">Haloacid dehalogenase</fullName>
    </submittedName>
    <submittedName>
        <fullName evidence="3">Sugar phosphatase</fullName>
        <ecNumber evidence="3">3.1.3.23</ecNumber>
    </submittedName>
</protein>
<evidence type="ECO:0000313" key="5">
    <source>
        <dbReference type="Proteomes" id="UP000294726"/>
    </source>
</evidence>
<dbReference type="GO" id="GO:0050308">
    <property type="term" value="F:sugar-phosphatase activity"/>
    <property type="evidence" value="ECO:0007669"/>
    <property type="project" value="UniProtKB-EC"/>
</dbReference>
<dbReference type="SFLD" id="SFLDS00003">
    <property type="entry name" value="Haloacid_Dehalogenase"/>
    <property type="match status" value="1"/>
</dbReference>
<dbReference type="RefSeq" id="WP_002816602.1">
    <property type="nucleotide sequence ID" value="NZ_CP027431.1"/>
</dbReference>
<dbReference type="NCBIfam" id="TIGR01484">
    <property type="entry name" value="HAD-SF-IIB"/>
    <property type="match status" value="1"/>
</dbReference>
<dbReference type="PROSITE" id="PS01229">
    <property type="entry name" value="COF_2"/>
    <property type="match status" value="1"/>
</dbReference>
<dbReference type="Proteomes" id="UP000181728">
    <property type="component" value="Unassembled WGS sequence"/>
</dbReference>
<dbReference type="Proteomes" id="UP000294726">
    <property type="component" value="Chromosome"/>
</dbReference>
<dbReference type="AlphaFoldDB" id="A0A6H3GVR1"/>
<dbReference type="PANTHER" id="PTHR10000">
    <property type="entry name" value="PHOSPHOSERINE PHOSPHATASE"/>
    <property type="match status" value="1"/>
</dbReference>
<evidence type="ECO:0000313" key="1">
    <source>
        <dbReference type="EMBL" id="MDV7715847.1"/>
    </source>
</evidence>
<dbReference type="EMBL" id="WERV01000007">
    <property type="protein sequence ID" value="MDV7715847.1"/>
    <property type="molecule type" value="Genomic_DNA"/>
</dbReference>
<dbReference type="PANTHER" id="PTHR10000:SF53">
    <property type="entry name" value="5-AMINO-6-(5-PHOSPHO-D-RIBITYLAMINO)URACIL PHOSPHATASE YBJI-RELATED"/>
    <property type="match status" value="1"/>
</dbReference>
<name>A0A6H3GVR1_OENOE</name>
<dbReference type="GO" id="GO:0005829">
    <property type="term" value="C:cytosol"/>
    <property type="evidence" value="ECO:0007669"/>
    <property type="project" value="TreeGrafter"/>
</dbReference>
<dbReference type="GeneID" id="75066106"/>
<reference evidence="3 5" key="2">
    <citation type="submission" date="2018-08" db="EMBL/GenBank/DDBJ databases">
        <authorList>
            <person name="Lorentzen P. G. S. M."/>
        </authorList>
    </citation>
    <scope>NUCLEOTIDE SEQUENCE [LARGE SCALE GENOMIC DNA]</scope>
    <source>
        <strain evidence="3 5">CRBO_1381</strain>
    </source>
</reference>
<dbReference type="SFLD" id="SFLDG01140">
    <property type="entry name" value="C2.B:_Phosphomannomutase_and_P"/>
    <property type="match status" value="1"/>
</dbReference>
<evidence type="ECO:0000313" key="2">
    <source>
        <dbReference type="EMBL" id="OIM21482.1"/>
    </source>
</evidence>
<dbReference type="Gene3D" id="3.40.50.1000">
    <property type="entry name" value="HAD superfamily/HAD-like"/>
    <property type="match status" value="1"/>
</dbReference>
<dbReference type="OMA" id="VKYAFAM"/>
<dbReference type="EC" id="3.1.3.23" evidence="3"/>
<sequence>MNPIKLFASDIDGTFVNDKKTFNQKLFQATLDEMNFNHQFFVAASGRSYNGIAQVFKNYMHKYNISFVSQNGASVYVDGKNIFRSSIDPELLEKVFYILPELSIKPDRIIFEGDLSTYAPDYQQKSKLNKMNTYNPKLEIIHNFSEIKEPIEKIALFWKGIDQKLMAEELISKTKIKGVRATSSGYGAIDIINRGISKAIGLQKLGAYLGLHHDQMAAFGDGENDLEMLYYVAHPFVMPNAPDFIKREFSGEQIALSDNNHDGVLKTIDKLITK</sequence>
<proteinExistence type="predicted"/>
<keyword evidence="1" id="KW-0378">Hydrolase</keyword>
<dbReference type="InterPro" id="IPR023214">
    <property type="entry name" value="HAD_sf"/>
</dbReference>
<evidence type="ECO:0000313" key="4">
    <source>
        <dbReference type="Proteomes" id="UP000181728"/>
    </source>
</evidence>
<dbReference type="InterPro" id="IPR006379">
    <property type="entry name" value="HAD-SF_hydro_IIB"/>
</dbReference>
<dbReference type="EMBL" id="LR031358">
    <property type="protein sequence ID" value="VDB97875.1"/>
    <property type="molecule type" value="Genomic_DNA"/>
</dbReference>
<accession>A0A6H3GVR1</accession>
<dbReference type="GO" id="GO:0000287">
    <property type="term" value="F:magnesium ion binding"/>
    <property type="evidence" value="ECO:0007669"/>
    <property type="project" value="TreeGrafter"/>
</dbReference>
<evidence type="ECO:0000313" key="3">
    <source>
        <dbReference type="EMBL" id="VDB97875.1"/>
    </source>
</evidence>
<reference evidence="2 4" key="1">
    <citation type="journal article" date="2016" name="BMC Genomics">
        <title>Consensus pan-genome assembly of the specialised wine bacterium Oenococcus oeni.</title>
        <authorList>
            <person name="Sternes P.R."/>
            <person name="Borneman A.R."/>
        </authorList>
    </citation>
    <scope>NUCLEOTIDE SEQUENCE [LARGE SCALE GENOMIC DNA]</scope>
    <source>
        <strain evidence="2 4">AWRIB661</strain>
    </source>
</reference>
<dbReference type="EMBL" id="MLOK01000035">
    <property type="protein sequence ID" value="OIM21482.1"/>
    <property type="molecule type" value="Genomic_DNA"/>
</dbReference>
<dbReference type="Proteomes" id="UP001281024">
    <property type="component" value="Unassembled WGS sequence"/>
</dbReference>
<dbReference type="Pfam" id="PF08282">
    <property type="entry name" value="Hydrolase_3"/>
    <property type="match status" value="1"/>
</dbReference>
<reference evidence="1" key="3">
    <citation type="submission" date="2019-10" db="EMBL/GenBank/DDBJ databases">
        <title>Malate fermentation in French cider.</title>
        <authorList>
            <person name="Cousin F.J."/>
            <person name="Medina Fernandez S."/>
            <person name="Misery B."/>
            <person name="Laplace J.-M."/>
            <person name="Cretenet M."/>
        </authorList>
    </citation>
    <scope>NUCLEOTIDE SEQUENCE</scope>
    <source>
        <strain evidence="1">UCMA15129</strain>
    </source>
</reference>
<dbReference type="Gene3D" id="3.30.1240.10">
    <property type="match status" value="1"/>
</dbReference>
<dbReference type="InterPro" id="IPR036412">
    <property type="entry name" value="HAD-like_sf"/>
</dbReference>
<dbReference type="SUPFAM" id="SSF56784">
    <property type="entry name" value="HAD-like"/>
    <property type="match status" value="1"/>
</dbReference>
<gene>
    <name evidence="3" type="primary">ybiV</name>
    <name evidence="2" type="ORF">ATX59_03870</name>
    <name evidence="1" type="ORF">GA838_08925</name>
    <name evidence="3" type="ORF">OENI_0777</name>
</gene>
<organism evidence="2 4">
    <name type="scientific">Oenococcus oeni</name>
    <name type="common">Leuconostoc oenos</name>
    <dbReference type="NCBI Taxonomy" id="1247"/>
    <lineage>
        <taxon>Bacteria</taxon>
        <taxon>Bacillati</taxon>
        <taxon>Bacillota</taxon>
        <taxon>Bacilli</taxon>
        <taxon>Lactobacillales</taxon>
        <taxon>Lactobacillaceae</taxon>
        <taxon>Oenococcus</taxon>
    </lineage>
</organism>